<dbReference type="RefSeq" id="WP_153270083.1">
    <property type="nucleotide sequence ID" value="NZ_CP043498.1"/>
</dbReference>
<dbReference type="GO" id="GO:0008237">
    <property type="term" value="F:metallopeptidase activity"/>
    <property type="evidence" value="ECO:0007669"/>
    <property type="project" value="UniProtKB-KW"/>
</dbReference>
<evidence type="ECO:0000313" key="6">
    <source>
        <dbReference type="Proteomes" id="UP000326881"/>
    </source>
</evidence>
<keyword evidence="5" id="KW-0482">Metalloprotease</keyword>
<dbReference type="OrthoDB" id="8017359at2"/>
<dbReference type="KEGG" id="rgr:FZ934_04420"/>
<keyword evidence="1 3" id="KW-0732">Signal</keyword>
<evidence type="ECO:0000256" key="1">
    <source>
        <dbReference type="ARBA" id="ARBA00022729"/>
    </source>
</evidence>
<protein>
    <submittedName>
        <fullName evidence="5">Metalloprotease</fullName>
    </submittedName>
</protein>
<keyword evidence="5" id="KW-0378">Hydrolase</keyword>
<dbReference type="Proteomes" id="UP000326881">
    <property type="component" value="Chromosome"/>
</dbReference>
<organism evidence="5 6">
    <name type="scientific">Rhizobium grahamii</name>
    <dbReference type="NCBI Taxonomy" id="1120045"/>
    <lineage>
        <taxon>Bacteria</taxon>
        <taxon>Pseudomonadati</taxon>
        <taxon>Pseudomonadota</taxon>
        <taxon>Alphaproteobacteria</taxon>
        <taxon>Hyphomicrobiales</taxon>
        <taxon>Rhizobiaceae</taxon>
        <taxon>Rhizobium/Agrobacterium group</taxon>
        <taxon>Rhizobium</taxon>
    </lineage>
</organism>
<dbReference type="EMBL" id="CP043498">
    <property type="protein sequence ID" value="QFY59741.1"/>
    <property type="molecule type" value="Genomic_DNA"/>
</dbReference>
<dbReference type="InterPro" id="IPR021140">
    <property type="entry name" value="Inh/Omp19"/>
</dbReference>
<evidence type="ECO:0000259" key="4">
    <source>
        <dbReference type="Pfam" id="PF02974"/>
    </source>
</evidence>
<feature type="signal peptide" evidence="3">
    <location>
        <begin position="1"/>
        <end position="23"/>
    </location>
</feature>
<gene>
    <name evidence="5" type="ORF">FZ934_04420</name>
</gene>
<keyword evidence="5" id="KW-0645">Protease</keyword>
<sequence>MIRLSIRSLFLAAGVFASMPVLADDVDADIIKAQAGSYLLAPADGTPGCRITLETTTAIGGYAVSGAAGCAKALPRFAEAYAWNFGDDGTLIMLDATRKVLARFIESEGSPLATDGDQPLLLLDAPDAVDHVPTVASLAGEWRLKRPSGQAICAVTLQNKPGEDGNSPMSPSGDCDKAIADLHLSLFHVEGFGLVLMSTDGASLSFDMRPDGSFEKSPDEGGKPLVMVRGP</sequence>
<dbReference type="GO" id="GO:0006508">
    <property type="term" value="P:proteolysis"/>
    <property type="evidence" value="ECO:0007669"/>
    <property type="project" value="UniProtKB-KW"/>
</dbReference>
<proteinExistence type="predicted"/>
<dbReference type="Gene3D" id="2.40.128.10">
    <property type="match status" value="2"/>
</dbReference>
<feature type="region of interest" description="Disordered" evidence="2">
    <location>
        <begin position="210"/>
        <end position="231"/>
    </location>
</feature>
<dbReference type="SUPFAM" id="SSF50882">
    <property type="entry name" value="beta-Barrel protease inhibitors"/>
    <property type="match status" value="2"/>
</dbReference>
<feature type="chain" id="PRO_5024993986" evidence="3">
    <location>
        <begin position="24"/>
        <end position="231"/>
    </location>
</feature>
<dbReference type="Pfam" id="PF02974">
    <property type="entry name" value="Inh"/>
    <property type="match status" value="2"/>
</dbReference>
<dbReference type="InterPro" id="IPR016085">
    <property type="entry name" value="Protease_inh_B-barrel_dom"/>
</dbReference>
<name>A0A5Q0C746_9HYPH</name>
<evidence type="ECO:0000256" key="3">
    <source>
        <dbReference type="SAM" id="SignalP"/>
    </source>
</evidence>
<feature type="domain" description="Alkaline proteinase inhibitor/ Outer membrane lipoprotein Omp19" evidence="4">
    <location>
        <begin position="134"/>
        <end position="227"/>
    </location>
</feature>
<feature type="domain" description="Alkaline proteinase inhibitor/ Outer membrane lipoprotein Omp19" evidence="4">
    <location>
        <begin position="35"/>
        <end position="110"/>
    </location>
</feature>
<reference evidence="5 6" key="1">
    <citation type="submission" date="2019-08" db="EMBL/GenBank/DDBJ databases">
        <title>Prosopis cineraria nodule microbiome.</title>
        <authorList>
            <person name="Ali R."/>
            <person name="Chaluvadi S.R."/>
            <person name="Wang X."/>
        </authorList>
    </citation>
    <scope>NUCLEOTIDE SEQUENCE [LARGE SCALE GENOMIC DNA]</scope>
    <source>
        <strain evidence="5 6">BG7</strain>
    </source>
</reference>
<keyword evidence="6" id="KW-1185">Reference proteome</keyword>
<dbReference type="GO" id="GO:0004866">
    <property type="term" value="F:endopeptidase inhibitor activity"/>
    <property type="evidence" value="ECO:0007669"/>
    <property type="project" value="InterPro"/>
</dbReference>
<feature type="compositionally biased region" description="Basic and acidic residues" evidence="2">
    <location>
        <begin position="210"/>
        <end position="222"/>
    </location>
</feature>
<dbReference type="AlphaFoldDB" id="A0A5Q0C746"/>
<evidence type="ECO:0000313" key="5">
    <source>
        <dbReference type="EMBL" id="QFY59741.1"/>
    </source>
</evidence>
<accession>A0A5Q0C746</accession>
<evidence type="ECO:0000256" key="2">
    <source>
        <dbReference type="SAM" id="MobiDB-lite"/>
    </source>
</evidence>